<dbReference type="FunFam" id="2.40.30.10:FF:000085">
    <property type="entry name" value="Elongation factor Tu"/>
    <property type="match status" value="1"/>
</dbReference>
<dbReference type="KEGG" id="ccin:107269390"/>
<dbReference type="Pfam" id="PF03144">
    <property type="entry name" value="GTP_EFTU_D2"/>
    <property type="match status" value="1"/>
</dbReference>
<keyword evidence="12" id="KW-0342">GTP-binding</keyword>
<dbReference type="InterPro" id="IPR050055">
    <property type="entry name" value="EF-Tu_GTPase"/>
</dbReference>
<keyword evidence="8" id="KW-0251">Elongation factor</keyword>
<dbReference type="SUPFAM" id="SSF50465">
    <property type="entry name" value="EF-Tu/eEF-1alpha/eIF2-gamma C-terminal domain"/>
    <property type="match status" value="1"/>
</dbReference>
<evidence type="ECO:0000256" key="10">
    <source>
        <dbReference type="ARBA" id="ARBA00022842"/>
    </source>
</evidence>
<evidence type="ECO:0000259" key="13">
    <source>
        <dbReference type="PROSITE" id="PS51722"/>
    </source>
</evidence>
<dbReference type="InterPro" id="IPR004160">
    <property type="entry name" value="Transl_elong_EFTu/EF1A_C"/>
</dbReference>
<dbReference type="PROSITE" id="PS00301">
    <property type="entry name" value="G_TR_1"/>
    <property type="match status" value="1"/>
</dbReference>
<dbReference type="Proteomes" id="UP000694920">
    <property type="component" value="Unplaced"/>
</dbReference>
<dbReference type="GO" id="GO:0070125">
    <property type="term" value="P:mitochondrial translational elongation"/>
    <property type="evidence" value="ECO:0007669"/>
    <property type="project" value="TreeGrafter"/>
</dbReference>
<dbReference type="CTD" id="35681"/>
<dbReference type="GO" id="GO:0003924">
    <property type="term" value="F:GTPase activity"/>
    <property type="evidence" value="ECO:0007669"/>
    <property type="project" value="InterPro"/>
</dbReference>
<keyword evidence="7" id="KW-0547">Nucleotide-binding</keyword>
<evidence type="ECO:0000256" key="2">
    <source>
        <dbReference type="ARBA" id="ARBA00007249"/>
    </source>
</evidence>
<evidence type="ECO:0000256" key="11">
    <source>
        <dbReference type="ARBA" id="ARBA00022917"/>
    </source>
</evidence>
<dbReference type="EC" id="3.6.5.3" evidence="4"/>
<dbReference type="InterPro" id="IPR033720">
    <property type="entry name" value="EFTU_2"/>
</dbReference>
<dbReference type="InterPro" id="IPR027417">
    <property type="entry name" value="P-loop_NTPase"/>
</dbReference>
<dbReference type="GeneID" id="107269390"/>
<dbReference type="SUPFAM" id="SSF52540">
    <property type="entry name" value="P-loop containing nucleoside triphosphate hydrolases"/>
    <property type="match status" value="1"/>
</dbReference>
<dbReference type="CDD" id="cd03697">
    <property type="entry name" value="EFTU_II"/>
    <property type="match status" value="1"/>
</dbReference>
<protein>
    <recommendedName>
        <fullName evidence="4">protein-synthesizing GTPase</fullName>
        <ecNumber evidence="4">3.6.5.3</ecNumber>
    </recommendedName>
</protein>
<dbReference type="NCBIfam" id="NF009372">
    <property type="entry name" value="PRK12735.1"/>
    <property type="match status" value="1"/>
</dbReference>
<evidence type="ECO:0000256" key="5">
    <source>
        <dbReference type="ARBA" id="ARBA00022490"/>
    </source>
</evidence>
<organism evidence="14 15">
    <name type="scientific">Cephus cinctus</name>
    <name type="common">Wheat stem sawfly</name>
    <dbReference type="NCBI Taxonomy" id="211228"/>
    <lineage>
        <taxon>Eukaryota</taxon>
        <taxon>Metazoa</taxon>
        <taxon>Ecdysozoa</taxon>
        <taxon>Arthropoda</taxon>
        <taxon>Hexapoda</taxon>
        <taxon>Insecta</taxon>
        <taxon>Pterygota</taxon>
        <taxon>Neoptera</taxon>
        <taxon>Endopterygota</taxon>
        <taxon>Hymenoptera</taxon>
        <taxon>Cephoidea</taxon>
        <taxon>Cephidae</taxon>
        <taxon>Cephus</taxon>
    </lineage>
</organism>
<dbReference type="CDD" id="cd03706">
    <property type="entry name" value="mtEFTU_III"/>
    <property type="match status" value="1"/>
</dbReference>
<dbReference type="GO" id="GO:0005525">
    <property type="term" value="F:GTP binding"/>
    <property type="evidence" value="ECO:0007669"/>
    <property type="project" value="UniProtKB-KW"/>
</dbReference>
<keyword evidence="11" id="KW-0648">Protein biosynthesis</keyword>
<dbReference type="GO" id="GO:0003746">
    <property type="term" value="F:translation elongation factor activity"/>
    <property type="evidence" value="ECO:0007669"/>
    <property type="project" value="UniProtKB-KW"/>
</dbReference>
<evidence type="ECO:0000256" key="7">
    <source>
        <dbReference type="ARBA" id="ARBA00022741"/>
    </source>
</evidence>
<dbReference type="FunFam" id="3.40.50.300:FF:000576">
    <property type="entry name" value="Elongation factor Tu"/>
    <property type="match status" value="1"/>
</dbReference>
<feature type="domain" description="Tr-type G" evidence="13">
    <location>
        <begin position="55"/>
        <end position="251"/>
    </location>
</feature>
<reference evidence="15" key="1">
    <citation type="submission" date="2025-08" db="UniProtKB">
        <authorList>
            <consortium name="RefSeq"/>
        </authorList>
    </citation>
    <scope>IDENTIFICATION</scope>
</reference>
<dbReference type="Gene3D" id="3.40.50.300">
    <property type="entry name" value="P-loop containing nucleotide triphosphate hydrolases"/>
    <property type="match status" value="1"/>
</dbReference>
<dbReference type="InterPro" id="IPR005225">
    <property type="entry name" value="Small_GTP-bd"/>
</dbReference>
<dbReference type="CDD" id="cd01884">
    <property type="entry name" value="EF_Tu"/>
    <property type="match status" value="1"/>
</dbReference>
<keyword evidence="14" id="KW-1185">Reference proteome</keyword>
<dbReference type="SUPFAM" id="SSF50447">
    <property type="entry name" value="Translation proteins"/>
    <property type="match status" value="1"/>
</dbReference>
<keyword evidence="9" id="KW-0378">Hydrolase</keyword>
<dbReference type="NCBIfam" id="TIGR00231">
    <property type="entry name" value="small_GTP"/>
    <property type="match status" value="1"/>
</dbReference>
<keyword evidence="5" id="KW-0963">Cytoplasm</keyword>
<dbReference type="InterPro" id="IPR009001">
    <property type="entry name" value="Transl_elong_EF1A/Init_IF2_C"/>
</dbReference>
<evidence type="ECO:0000256" key="8">
    <source>
        <dbReference type="ARBA" id="ARBA00022768"/>
    </source>
</evidence>
<gene>
    <name evidence="15" type="primary">LOC107269390</name>
</gene>
<comment type="subcellular location">
    <subcellularLocation>
        <location evidence="1">Cytoplasm</location>
    </subcellularLocation>
</comment>
<evidence type="ECO:0000256" key="12">
    <source>
        <dbReference type="ARBA" id="ARBA00023134"/>
    </source>
</evidence>
<dbReference type="InterPro" id="IPR004161">
    <property type="entry name" value="EFTu-like_2"/>
</dbReference>
<dbReference type="PROSITE" id="PS51722">
    <property type="entry name" value="G_TR_2"/>
    <property type="match status" value="1"/>
</dbReference>
<dbReference type="Gene3D" id="2.40.30.10">
    <property type="entry name" value="Translation factors"/>
    <property type="match status" value="2"/>
</dbReference>
<dbReference type="RefSeq" id="XP_015598663.1">
    <property type="nucleotide sequence ID" value="XM_015743177.2"/>
</dbReference>
<evidence type="ECO:0000313" key="14">
    <source>
        <dbReference type="Proteomes" id="UP000694920"/>
    </source>
</evidence>
<name>A0AAJ7FM69_CEPCN</name>
<dbReference type="InterPro" id="IPR031157">
    <property type="entry name" value="G_TR_CS"/>
</dbReference>
<dbReference type="GO" id="GO:0005739">
    <property type="term" value="C:mitochondrion"/>
    <property type="evidence" value="ECO:0007669"/>
    <property type="project" value="TreeGrafter"/>
</dbReference>
<evidence type="ECO:0000256" key="3">
    <source>
        <dbReference type="ARBA" id="ARBA00011245"/>
    </source>
</evidence>
<evidence type="ECO:0000256" key="4">
    <source>
        <dbReference type="ARBA" id="ARBA00011986"/>
    </source>
</evidence>
<comment type="similarity">
    <text evidence="2">Belongs to the TRAFAC class translation factor GTPase superfamily. Classic translation factor GTPase family. EF-Tu/EF-1A subfamily.</text>
</comment>
<sequence length="462" mass="51259">MTVLKNVCRMILNTKTVQFKLYTRQSYSLYNLQRLANLNNSVNSRFCSNKVKTEEPICNVGTLGHVDHGKTTLTAAITKVIAEEDKTCEYVSYDQIDKAPEEKARGITINIAHVGYRTKARRYAHTDCPGHADFIKNMISGASQMDGAILLVAATDGVMPQTREHLLLAKQVGVKYFVVFINKADVADQEVLELVEIETRELLCDFGFDGINIPVIYGSALLALRGDTSEYGVPSVKKLLDAIDTYIPTPTRDYTSPFLLPIDNAFSVPGRGTVVVGTIKRGIVKKNMDANLLGFDESINTTISDIHIFKKSVTEAVAGENVGVLLRGIKIDRIRKGMLVCKAKSMMASNHYEAQIYLLSSSEGGRHRPMRPTGYCQPLYSTTWNVLCRLDLMLPEGTNMLMPGEHVTTKLTLLRSMPMMEGQSFTIRENKCTVATGMVTKILPPINVDKRKLNKAILPDTQ</sequence>
<dbReference type="GO" id="GO:0046872">
    <property type="term" value="F:metal ion binding"/>
    <property type="evidence" value="ECO:0007669"/>
    <property type="project" value="UniProtKB-KW"/>
</dbReference>
<dbReference type="NCBIfam" id="NF000766">
    <property type="entry name" value="PRK00049.1"/>
    <property type="match status" value="1"/>
</dbReference>
<dbReference type="Pfam" id="PF00009">
    <property type="entry name" value="GTP_EFTU"/>
    <property type="match status" value="1"/>
</dbReference>
<evidence type="ECO:0000256" key="9">
    <source>
        <dbReference type="ARBA" id="ARBA00022801"/>
    </source>
</evidence>
<dbReference type="InterPro" id="IPR009000">
    <property type="entry name" value="Transl_B-barrel_sf"/>
</dbReference>
<dbReference type="PANTHER" id="PTHR43721:SF2">
    <property type="entry name" value="ELONGATION FACTOR TU, MITOCHONDRIAL"/>
    <property type="match status" value="1"/>
</dbReference>
<keyword evidence="6" id="KW-0479">Metal-binding</keyword>
<evidence type="ECO:0000256" key="1">
    <source>
        <dbReference type="ARBA" id="ARBA00004496"/>
    </source>
</evidence>
<dbReference type="Pfam" id="PF03143">
    <property type="entry name" value="GTP_EFTU_D3"/>
    <property type="match status" value="1"/>
</dbReference>
<dbReference type="AlphaFoldDB" id="A0AAJ7FM69"/>
<comment type="subunit">
    <text evidence="3">Monomer.</text>
</comment>
<dbReference type="InterPro" id="IPR041709">
    <property type="entry name" value="EF-Tu_GTP-bd"/>
</dbReference>
<dbReference type="NCBIfam" id="NF009373">
    <property type="entry name" value="PRK12736.1"/>
    <property type="match status" value="1"/>
</dbReference>
<evidence type="ECO:0000313" key="15">
    <source>
        <dbReference type="RefSeq" id="XP_015598663.1"/>
    </source>
</evidence>
<dbReference type="InterPro" id="IPR000795">
    <property type="entry name" value="T_Tr_GTP-bd_dom"/>
</dbReference>
<accession>A0AAJ7FM69</accession>
<dbReference type="PRINTS" id="PR00315">
    <property type="entry name" value="ELONGATNFCT"/>
</dbReference>
<evidence type="ECO:0000256" key="6">
    <source>
        <dbReference type="ARBA" id="ARBA00022723"/>
    </source>
</evidence>
<proteinExistence type="inferred from homology"/>
<keyword evidence="10" id="KW-0460">Magnesium</keyword>
<dbReference type="PANTHER" id="PTHR43721">
    <property type="entry name" value="ELONGATION FACTOR TU-RELATED"/>
    <property type="match status" value="1"/>
</dbReference>